<dbReference type="EMBL" id="RJSF01000040">
    <property type="protein sequence ID" value="RNM14043.1"/>
    <property type="molecule type" value="Genomic_DNA"/>
</dbReference>
<evidence type="ECO:0000313" key="1">
    <source>
        <dbReference type="EMBL" id="RNM14043.1"/>
    </source>
</evidence>
<sequence>MSGLVLKPNGDPFGAVTMAQDYFWLPANTPYGNMSLKLMKIGQRIGHANLRLEESYEHWHQFVTMNVPPMMDHGTRHYFASEEAVFMLRRAADEMVALLWFLTARLELGEYPAVMKVDSIYSALELSWPLIDAHQALLTTLNEVTNAHKHSFVQSDLNVFGADEPCVAALAFTRNKLAGRLKFYNVSLAGLARDFSLFVADVFSRLQEIGGELSAAGAT</sequence>
<keyword evidence="2" id="KW-1185">Reference proteome</keyword>
<evidence type="ECO:0000313" key="2">
    <source>
        <dbReference type="Proteomes" id="UP000279994"/>
    </source>
</evidence>
<dbReference type="OrthoDB" id="5185542at2"/>
<gene>
    <name evidence="1" type="ORF">EFL26_13985</name>
</gene>
<organism evidence="1 2">
    <name type="scientific">Nocardioides pocheonensis</name>
    <dbReference type="NCBI Taxonomy" id="661485"/>
    <lineage>
        <taxon>Bacteria</taxon>
        <taxon>Bacillati</taxon>
        <taxon>Actinomycetota</taxon>
        <taxon>Actinomycetes</taxon>
        <taxon>Propionibacteriales</taxon>
        <taxon>Nocardioidaceae</taxon>
        <taxon>Nocardioides</taxon>
    </lineage>
</organism>
<reference evidence="1 2" key="1">
    <citation type="submission" date="2018-11" db="EMBL/GenBank/DDBJ databases">
        <authorList>
            <person name="Li F."/>
        </authorList>
    </citation>
    <scope>NUCLEOTIDE SEQUENCE [LARGE SCALE GENOMIC DNA]</scope>
    <source>
        <strain evidence="1 2">Gsoil 818</strain>
    </source>
</reference>
<dbReference type="AlphaFoldDB" id="A0A3N0GNJ2"/>
<protein>
    <submittedName>
        <fullName evidence="1">Uncharacterized protein</fullName>
    </submittedName>
</protein>
<dbReference type="Proteomes" id="UP000279994">
    <property type="component" value="Unassembled WGS sequence"/>
</dbReference>
<name>A0A3N0GNJ2_9ACTN</name>
<dbReference type="RefSeq" id="WP_123223449.1">
    <property type="nucleotide sequence ID" value="NZ_RJSF01000040.1"/>
</dbReference>
<accession>A0A3N0GNJ2</accession>
<proteinExistence type="predicted"/>
<comment type="caution">
    <text evidence="1">The sequence shown here is derived from an EMBL/GenBank/DDBJ whole genome shotgun (WGS) entry which is preliminary data.</text>
</comment>